<evidence type="ECO:0000313" key="3">
    <source>
        <dbReference type="Proteomes" id="UP000192582"/>
    </source>
</evidence>
<evidence type="ECO:0000313" key="2">
    <source>
        <dbReference type="EMBL" id="SMB91846.1"/>
    </source>
</evidence>
<dbReference type="STRING" id="695939.SAMN00790413_01317"/>
<feature type="compositionally biased region" description="Pro residues" evidence="1">
    <location>
        <begin position="9"/>
        <end position="23"/>
    </location>
</feature>
<organism evidence="2 3">
    <name type="scientific">Deinococcus hopiensis KR-140</name>
    <dbReference type="NCBI Taxonomy" id="695939"/>
    <lineage>
        <taxon>Bacteria</taxon>
        <taxon>Thermotogati</taxon>
        <taxon>Deinococcota</taxon>
        <taxon>Deinococci</taxon>
        <taxon>Deinococcales</taxon>
        <taxon>Deinococcaceae</taxon>
        <taxon>Deinococcus</taxon>
    </lineage>
</organism>
<evidence type="ECO:0000256" key="1">
    <source>
        <dbReference type="SAM" id="MobiDB-lite"/>
    </source>
</evidence>
<dbReference type="EMBL" id="FWWU01000009">
    <property type="protein sequence ID" value="SMB91846.1"/>
    <property type="molecule type" value="Genomic_DNA"/>
</dbReference>
<proteinExistence type="predicted"/>
<gene>
    <name evidence="2" type="ORF">SAMN00790413_01317</name>
</gene>
<reference evidence="2 3" key="1">
    <citation type="submission" date="2017-04" db="EMBL/GenBank/DDBJ databases">
        <authorList>
            <person name="Afonso C.L."/>
            <person name="Miller P.J."/>
            <person name="Scott M.A."/>
            <person name="Spackman E."/>
            <person name="Goraichik I."/>
            <person name="Dimitrov K.M."/>
            <person name="Suarez D.L."/>
            <person name="Swayne D.E."/>
        </authorList>
    </citation>
    <scope>NUCLEOTIDE SEQUENCE [LARGE SCALE GENOMIC DNA]</scope>
    <source>
        <strain evidence="2 3">KR-140</strain>
    </source>
</reference>
<keyword evidence="3" id="KW-1185">Reference proteome</keyword>
<accession>A0A1W1VEX9</accession>
<protein>
    <submittedName>
        <fullName evidence="2">Uncharacterized protein</fullName>
    </submittedName>
</protein>
<sequence length="57" mass="6113">MKSDAHPIVPQPAPPTPRSPYTPPRVAVLGPWQAVTLLYTVPIAPGGRSVFPPDSHF</sequence>
<dbReference type="RefSeq" id="WP_170928719.1">
    <property type="nucleotide sequence ID" value="NZ_FWWU01000009.1"/>
</dbReference>
<name>A0A1W1VEX9_9DEIO</name>
<feature type="region of interest" description="Disordered" evidence="1">
    <location>
        <begin position="1"/>
        <end position="23"/>
    </location>
</feature>
<dbReference type="AlphaFoldDB" id="A0A1W1VEX9"/>
<dbReference type="Proteomes" id="UP000192582">
    <property type="component" value="Unassembled WGS sequence"/>
</dbReference>